<dbReference type="Proteomes" id="UP000000692">
    <property type="component" value="Chromosome"/>
</dbReference>
<proteinExistence type="predicted"/>
<dbReference type="EMBL" id="CP002018">
    <property type="protein sequence ID" value="AEM41090.1"/>
    <property type="molecule type" value="Genomic_DNA"/>
</dbReference>
<dbReference type="SUPFAM" id="SSF52091">
    <property type="entry name" value="SpoIIaa-like"/>
    <property type="match status" value="1"/>
</dbReference>
<evidence type="ECO:0000313" key="2">
    <source>
        <dbReference type="EMBL" id="AEM41090.1"/>
    </source>
</evidence>
<dbReference type="KEGG" id="kvl:KVU_1251"/>
<name>F9Y7G2_KETVW</name>
<dbReference type="AlphaFoldDB" id="F9Y7G2"/>
<gene>
    <name evidence="2" type="ordered locus">KVU_1251</name>
</gene>
<protein>
    <recommendedName>
        <fullName evidence="1">MlaB-like STAS domain-containing protein</fullName>
    </recommendedName>
</protein>
<accession>F9Y7G2</accession>
<dbReference type="InterPro" id="IPR058548">
    <property type="entry name" value="MlaB-like_STAS"/>
</dbReference>
<evidence type="ECO:0000259" key="1">
    <source>
        <dbReference type="Pfam" id="PF13466"/>
    </source>
</evidence>
<dbReference type="RefSeq" id="WP_013384554.1">
    <property type="nucleotide sequence ID" value="NC_017384.1"/>
</dbReference>
<dbReference type="HOGENOM" id="CLU_172500_0_0_5"/>
<dbReference type="Gene3D" id="3.30.750.24">
    <property type="entry name" value="STAS domain"/>
    <property type="match status" value="1"/>
</dbReference>
<feature type="domain" description="MlaB-like STAS" evidence="1">
    <location>
        <begin position="4"/>
        <end position="79"/>
    </location>
</feature>
<sequence>MTLIALPETIDRSAARALADHILQHRGGPVQLDAGAVTRIGGLGAEVLLAAQRQWQVDGQDLQIINWTPAGIAALALLGAEVLQ</sequence>
<dbReference type="InterPro" id="IPR036513">
    <property type="entry name" value="STAS_dom_sf"/>
</dbReference>
<dbReference type="Pfam" id="PF13466">
    <property type="entry name" value="STAS_2"/>
    <property type="match status" value="1"/>
</dbReference>
<keyword evidence="3" id="KW-1185">Reference proteome</keyword>
<organism evidence="2 3">
    <name type="scientific">Ketogulonicigenium vulgare (strain WSH-001)</name>
    <dbReference type="NCBI Taxonomy" id="759362"/>
    <lineage>
        <taxon>Bacteria</taxon>
        <taxon>Pseudomonadati</taxon>
        <taxon>Pseudomonadota</taxon>
        <taxon>Alphaproteobacteria</taxon>
        <taxon>Rhodobacterales</taxon>
        <taxon>Roseobacteraceae</taxon>
        <taxon>Ketogulonicigenium</taxon>
    </lineage>
</organism>
<reference evidence="2 3" key="1">
    <citation type="journal article" date="2011" name="J. Bacteriol.">
        <title>Complete genome sequence of the industrial strain Ketogulonicigenium vulgare WSH-001.</title>
        <authorList>
            <person name="Liu L."/>
            <person name="Li Y."/>
            <person name="Zhang J."/>
            <person name="Zhou Z."/>
            <person name="Liu J."/>
            <person name="Li X."/>
            <person name="Zhou J."/>
            <person name="Du G."/>
            <person name="Wang L."/>
            <person name="Chen J."/>
        </authorList>
    </citation>
    <scope>NUCLEOTIDE SEQUENCE [LARGE SCALE GENOMIC DNA]</scope>
    <source>
        <strain evidence="2 3">WSH-001</strain>
    </source>
</reference>
<evidence type="ECO:0000313" key="3">
    <source>
        <dbReference type="Proteomes" id="UP000000692"/>
    </source>
</evidence>
<dbReference type="OrthoDB" id="7280289at2"/>